<dbReference type="Proteomes" id="UP001198612">
    <property type="component" value="Unassembled WGS sequence"/>
</dbReference>
<dbReference type="AlphaFoldDB" id="A0AAW4W5G9"/>
<accession>A0AAW4W5G9</accession>
<gene>
    <name evidence="1" type="ORF">LKD40_13215</name>
</gene>
<evidence type="ECO:0000313" key="2">
    <source>
        <dbReference type="Proteomes" id="UP001198612"/>
    </source>
</evidence>
<evidence type="ECO:0000313" key="1">
    <source>
        <dbReference type="EMBL" id="MCC2228752.1"/>
    </source>
</evidence>
<comment type="caution">
    <text evidence="1">The sequence shown here is derived from an EMBL/GenBank/DDBJ whole genome shotgun (WGS) entry which is preliminary data.</text>
</comment>
<sequence length="66" mass="7720">MDKDLFFHTVATETAKAYVSSNMPQYIHDGSQKFAEDFSEKYFEAYKVAQKMYDKNKVRLKTDGLI</sequence>
<protein>
    <submittedName>
        <fullName evidence="1">Uncharacterized protein</fullName>
    </submittedName>
</protein>
<reference evidence="1 2" key="1">
    <citation type="submission" date="2021-10" db="EMBL/GenBank/DDBJ databases">
        <title>Anaerobic single-cell dispensing facilitates the cultivation of human gut bacteria.</title>
        <authorList>
            <person name="Afrizal A."/>
        </authorList>
    </citation>
    <scope>NUCLEOTIDE SEQUENCE [LARGE SCALE GENOMIC DNA]</scope>
    <source>
        <strain evidence="1 2">CLA-AA-H217</strain>
    </source>
</reference>
<name>A0AAW4W5G9_9FIRM</name>
<organism evidence="1 2">
    <name type="scientific">Blautia fusiformis</name>
    <dbReference type="NCBI Taxonomy" id="2881264"/>
    <lineage>
        <taxon>Bacteria</taxon>
        <taxon>Bacillati</taxon>
        <taxon>Bacillota</taxon>
        <taxon>Clostridia</taxon>
        <taxon>Lachnospirales</taxon>
        <taxon>Lachnospiraceae</taxon>
        <taxon>Blautia</taxon>
    </lineage>
</organism>
<proteinExistence type="predicted"/>
<dbReference type="RefSeq" id="WP_227589014.1">
    <property type="nucleotide sequence ID" value="NZ_JAJEQQ010000023.1"/>
</dbReference>
<dbReference type="EMBL" id="JAJEQQ010000023">
    <property type="protein sequence ID" value="MCC2228752.1"/>
    <property type="molecule type" value="Genomic_DNA"/>
</dbReference>
<keyword evidence="2" id="KW-1185">Reference proteome</keyword>